<evidence type="ECO:0000313" key="3">
    <source>
        <dbReference type="Proteomes" id="UP000196102"/>
    </source>
</evidence>
<dbReference type="InterPro" id="IPR019734">
    <property type="entry name" value="TPR_rpt"/>
</dbReference>
<feature type="repeat" description="TPR" evidence="1">
    <location>
        <begin position="118"/>
        <end position="151"/>
    </location>
</feature>
<dbReference type="EMBL" id="MAAX01000011">
    <property type="protein sequence ID" value="OUS21611.1"/>
    <property type="molecule type" value="Genomic_DNA"/>
</dbReference>
<dbReference type="Proteomes" id="UP000196102">
    <property type="component" value="Unassembled WGS sequence"/>
</dbReference>
<dbReference type="AlphaFoldDB" id="A0A1Z8BGA6"/>
<keyword evidence="1" id="KW-0802">TPR repeat</keyword>
<dbReference type="RefSeq" id="WP_303685408.1">
    <property type="nucleotide sequence ID" value="NZ_MAAX01000011.1"/>
</dbReference>
<dbReference type="Pfam" id="PF13181">
    <property type="entry name" value="TPR_8"/>
    <property type="match status" value="2"/>
</dbReference>
<feature type="non-terminal residue" evidence="2">
    <location>
        <position position="1"/>
    </location>
</feature>
<comment type="caution">
    <text evidence="2">The sequence shown here is derived from an EMBL/GenBank/DDBJ whole genome shotgun (WGS) entry which is preliminary data.</text>
</comment>
<evidence type="ECO:0000256" key="1">
    <source>
        <dbReference type="PROSITE-ProRule" id="PRU00339"/>
    </source>
</evidence>
<dbReference type="PROSITE" id="PS50005">
    <property type="entry name" value="TPR"/>
    <property type="match status" value="1"/>
</dbReference>
<reference evidence="3" key="1">
    <citation type="journal article" date="2017" name="Proc. Natl. Acad. Sci. U.S.A.">
        <title>Simulation of Deepwater Horizon oil plume reveals substrate specialization within a complex community of hydrocarbon-degraders.</title>
        <authorList>
            <person name="Hu P."/>
            <person name="Dubinsky E.A."/>
            <person name="Probst A.J."/>
            <person name="Wang J."/>
            <person name="Sieber C.M.K."/>
            <person name="Tom L.M."/>
            <person name="Gardinali P."/>
            <person name="Banfield J.F."/>
            <person name="Atlas R.M."/>
            <person name="Andersen G.L."/>
        </authorList>
    </citation>
    <scope>NUCLEOTIDE SEQUENCE [LARGE SCALE GENOMIC DNA]</scope>
</reference>
<accession>A0A1Z8BGA6</accession>
<sequence>ITAQPALELYPNDIKINSLIAQAYLGAKHYDKAIEHFELLFKLGNDTDFNRKNLAWSYFNDQQWQLAIENYEKYNRDYEDKNSLIYFIMSKAYLQLDQLEQAQDHIEQSIQFKTPELHQEYLQLATVYVRLGDFKNAFYATKKAKNEKPEDDVLGYQYAIAADQYFADKEKKLSYYEEFIEQYPTSRYQEMANARAKDLRKEIFLSAKK</sequence>
<protein>
    <submittedName>
        <fullName evidence="2">Uncharacterized protein</fullName>
    </submittedName>
</protein>
<organism evidence="2 3">
    <name type="scientific">Nonlabens dokdonensis</name>
    <dbReference type="NCBI Taxonomy" id="328515"/>
    <lineage>
        <taxon>Bacteria</taxon>
        <taxon>Pseudomonadati</taxon>
        <taxon>Bacteroidota</taxon>
        <taxon>Flavobacteriia</taxon>
        <taxon>Flavobacteriales</taxon>
        <taxon>Flavobacteriaceae</taxon>
        <taxon>Nonlabens</taxon>
    </lineage>
</organism>
<evidence type="ECO:0000313" key="2">
    <source>
        <dbReference type="EMBL" id="OUS21611.1"/>
    </source>
</evidence>
<gene>
    <name evidence="2" type="ORF">A9Q93_00495</name>
</gene>
<name>A0A1Z8BGA6_9FLAO</name>
<dbReference type="Pfam" id="PF13174">
    <property type="entry name" value="TPR_6"/>
    <property type="match status" value="2"/>
</dbReference>
<dbReference type="SUPFAM" id="SSF48452">
    <property type="entry name" value="TPR-like"/>
    <property type="match status" value="1"/>
</dbReference>
<dbReference type="SMART" id="SM00028">
    <property type="entry name" value="TPR"/>
    <property type="match status" value="3"/>
</dbReference>
<proteinExistence type="predicted"/>
<dbReference type="InterPro" id="IPR011990">
    <property type="entry name" value="TPR-like_helical_dom_sf"/>
</dbReference>
<dbReference type="Gene3D" id="1.25.40.10">
    <property type="entry name" value="Tetratricopeptide repeat domain"/>
    <property type="match status" value="2"/>
</dbReference>